<evidence type="ECO:0000313" key="3">
    <source>
        <dbReference type="EMBL" id="TMS35115.1"/>
    </source>
</evidence>
<sequence>MNHETSLEEIRLSNEHAKPTSERSPVFVSRIALFLCTFLTLVVIAEIYVLNVLLFAHLVFAKMIMVSNTAGGWTFIRRARTADPDCLQCPAAVAIVTEVRSVLMLNLP</sequence>
<feature type="region of interest" description="Disordered" evidence="1">
    <location>
        <begin position="1"/>
        <end position="21"/>
    </location>
</feature>
<reference evidence="3 4" key="1">
    <citation type="journal article" date="2015" name="Genome Biol.">
        <title>Comparative genomics of Steinernema reveals deeply conserved gene regulatory networks.</title>
        <authorList>
            <person name="Dillman A.R."/>
            <person name="Macchietto M."/>
            <person name="Porter C.F."/>
            <person name="Rogers A."/>
            <person name="Williams B."/>
            <person name="Antoshechkin I."/>
            <person name="Lee M.M."/>
            <person name="Goodwin Z."/>
            <person name="Lu X."/>
            <person name="Lewis E.E."/>
            <person name="Goodrich-Blair H."/>
            <person name="Stock S.P."/>
            <person name="Adams B.J."/>
            <person name="Sternberg P.W."/>
            <person name="Mortazavi A."/>
        </authorList>
    </citation>
    <scope>NUCLEOTIDE SEQUENCE [LARGE SCALE GENOMIC DNA]</scope>
    <source>
        <strain evidence="3 4">ALL</strain>
    </source>
</reference>
<feature type="transmembrane region" description="Helical" evidence="2">
    <location>
        <begin position="31"/>
        <end position="60"/>
    </location>
</feature>
<dbReference type="EMBL" id="CM016762">
    <property type="protein sequence ID" value="TMS35115.1"/>
    <property type="molecule type" value="Genomic_DNA"/>
</dbReference>
<dbReference type="EMBL" id="AZBU02000001">
    <property type="protein sequence ID" value="TMS35115.1"/>
    <property type="molecule type" value="Genomic_DNA"/>
</dbReference>
<proteinExistence type="predicted"/>
<evidence type="ECO:0000256" key="1">
    <source>
        <dbReference type="SAM" id="MobiDB-lite"/>
    </source>
</evidence>
<keyword evidence="2" id="KW-0472">Membrane</keyword>
<protein>
    <submittedName>
        <fullName evidence="3">Uncharacterized protein</fullName>
    </submittedName>
</protein>
<keyword evidence="2" id="KW-0812">Transmembrane</keyword>
<dbReference type="Proteomes" id="UP000298663">
    <property type="component" value="Chromosome X"/>
</dbReference>
<evidence type="ECO:0000313" key="4">
    <source>
        <dbReference type="Proteomes" id="UP000298663"/>
    </source>
</evidence>
<keyword evidence="2" id="KW-1133">Transmembrane helix</keyword>
<evidence type="ECO:0000256" key="2">
    <source>
        <dbReference type="SAM" id="Phobius"/>
    </source>
</evidence>
<gene>
    <name evidence="3" type="ORF">L596_002579</name>
</gene>
<name>A0A4U8URH4_STECR</name>
<dbReference type="AlphaFoldDB" id="A0A4U8URH4"/>
<reference evidence="3 4" key="2">
    <citation type="journal article" date="2019" name="G3 (Bethesda)">
        <title>Hybrid Assembly of the Genome of the Entomopathogenic Nematode Steinernema carpocapsae Identifies the X-Chromosome.</title>
        <authorList>
            <person name="Serra L."/>
            <person name="Macchietto M."/>
            <person name="Macias-Munoz A."/>
            <person name="McGill C.J."/>
            <person name="Rodriguez I.M."/>
            <person name="Rodriguez B."/>
            <person name="Murad R."/>
            <person name="Mortazavi A."/>
        </authorList>
    </citation>
    <scope>NUCLEOTIDE SEQUENCE [LARGE SCALE GENOMIC DNA]</scope>
    <source>
        <strain evidence="3 4">ALL</strain>
    </source>
</reference>
<comment type="caution">
    <text evidence="3">The sequence shown here is derived from an EMBL/GenBank/DDBJ whole genome shotgun (WGS) entry which is preliminary data.</text>
</comment>
<accession>A0A4U8URH4</accession>
<organism evidence="3 4">
    <name type="scientific">Steinernema carpocapsae</name>
    <name type="common">Entomopathogenic nematode</name>
    <dbReference type="NCBI Taxonomy" id="34508"/>
    <lineage>
        <taxon>Eukaryota</taxon>
        <taxon>Metazoa</taxon>
        <taxon>Ecdysozoa</taxon>
        <taxon>Nematoda</taxon>
        <taxon>Chromadorea</taxon>
        <taxon>Rhabditida</taxon>
        <taxon>Tylenchina</taxon>
        <taxon>Panagrolaimomorpha</taxon>
        <taxon>Strongyloidoidea</taxon>
        <taxon>Steinernematidae</taxon>
        <taxon>Steinernema</taxon>
    </lineage>
</organism>
<keyword evidence="4" id="KW-1185">Reference proteome</keyword>